<name>A0A918ZNN8_9ACTN</name>
<dbReference type="InterPro" id="IPR009081">
    <property type="entry name" value="PP-bd_ACP"/>
</dbReference>
<dbReference type="GO" id="GO:0071770">
    <property type="term" value="P:DIM/DIP cell wall layer assembly"/>
    <property type="evidence" value="ECO:0007669"/>
    <property type="project" value="TreeGrafter"/>
</dbReference>
<comment type="caution">
    <text evidence="7">Lacks conserved residue(s) required for the propagation of feature annotation.</text>
</comment>
<evidence type="ECO:0000259" key="10">
    <source>
        <dbReference type="PROSITE" id="PS52019"/>
    </source>
</evidence>
<dbReference type="PROSITE" id="PS00606">
    <property type="entry name" value="KS3_1"/>
    <property type="match status" value="1"/>
</dbReference>
<dbReference type="InterPro" id="IPR014043">
    <property type="entry name" value="Acyl_transferase_dom"/>
</dbReference>
<evidence type="ECO:0000259" key="8">
    <source>
        <dbReference type="PROSITE" id="PS50075"/>
    </source>
</evidence>
<evidence type="ECO:0000313" key="11">
    <source>
        <dbReference type="EMBL" id="GHE61852.1"/>
    </source>
</evidence>
<dbReference type="InterPro" id="IPR001227">
    <property type="entry name" value="Ac_transferase_dom_sf"/>
</dbReference>
<evidence type="ECO:0000259" key="9">
    <source>
        <dbReference type="PROSITE" id="PS52004"/>
    </source>
</evidence>
<dbReference type="SMART" id="SM00827">
    <property type="entry name" value="PKS_AT"/>
    <property type="match status" value="1"/>
</dbReference>
<keyword evidence="5" id="KW-0045">Antibiotic biosynthesis</keyword>
<evidence type="ECO:0000313" key="12">
    <source>
        <dbReference type="Proteomes" id="UP000641386"/>
    </source>
</evidence>
<dbReference type="GO" id="GO:0031177">
    <property type="term" value="F:phosphopantetheine binding"/>
    <property type="evidence" value="ECO:0007669"/>
    <property type="project" value="InterPro"/>
</dbReference>
<evidence type="ECO:0008006" key="13">
    <source>
        <dbReference type="Google" id="ProtNLM"/>
    </source>
</evidence>
<dbReference type="InterPro" id="IPR014030">
    <property type="entry name" value="Ketoacyl_synth_N"/>
</dbReference>
<dbReference type="InterPro" id="IPR018201">
    <property type="entry name" value="Ketoacyl_synth_AS"/>
</dbReference>
<keyword evidence="6" id="KW-0012">Acyltransferase</keyword>
<evidence type="ECO:0000256" key="2">
    <source>
        <dbReference type="ARBA" id="ARBA00022450"/>
    </source>
</evidence>
<feature type="region of interest" description="N-terminal hotdog fold" evidence="7">
    <location>
        <begin position="922"/>
        <end position="1049"/>
    </location>
</feature>
<dbReference type="SUPFAM" id="SSF52151">
    <property type="entry name" value="FabD/lysophospholipase-like"/>
    <property type="match status" value="1"/>
</dbReference>
<dbReference type="SMART" id="SM00826">
    <property type="entry name" value="PKS_DH"/>
    <property type="match status" value="1"/>
</dbReference>
<dbReference type="SUPFAM" id="SSF47336">
    <property type="entry name" value="ACP-like"/>
    <property type="match status" value="1"/>
</dbReference>
<proteinExistence type="predicted"/>
<dbReference type="GO" id="GO:0006633">
    <property type="term" value="P:fatty acid biosynthetic process"/>
    <property type="evidence" value="ECO:0007669"/>
    <property type="project" value="InterPro"/>
</dbReference>
<dbReference type="GO" id="GO:0004315">
    <property type="term" value="F:3-oxoacyl-[acyl-carrier-protein] synthase activity"/>
    <property type="evidence" value="ECO:0007669"/>
    <property type="project" value="InterPro"/>
</dbReference>
<evidence type="ECO:0000256" key="1">
    <source>
        <dbReference type="ARBA" id="ARBA00004792"/>
    </source>
</evidence>
<evidence type="ECO:0000256" key="6">
    <source>
        <dbReference type="ARBA" id="ARBA00023315"/>
    </source>
</evidence>
<dbReference type="InterPro" id="IPR006162">
    <property type="entry name" value="Ppantetheine_attach_site"/>
</dbReference>
<dbReference type="InterPro" id="IPR042104">
    <property type="entry name" value="PKS_dehydratase_sf"/>
</dbReference>
<keyword evidence="3" id="KW-0597">Phosphoprotein</keyword>
<dbReference type="Gene3D" id="3.40.47.10">
    <property type="match status" value="1"/>
</dbReference>
<reference evidence="11" key="1">
    <citation type="journal article" date="2014" name="Int. J. Syst. Evol. Microbiol.">
        <title>Complete genome sequence of Corynebacterium casei LMG S-19264T (=DSM 44701T), isolated from a smear-ripened cheese.</title>
        <authorList>
            <consortium name="US DOE Joint Genome Institute (JGI-PGF)"/>
            <person name="Walter F."/>
            <person name="Albersmeier A."/>
            <person name="Kalinowski J."/>
            <person name="Ruckert C."/>
        </authorList>
    </citation>
    <scope>NUCLEOTIDE SEQUENCE</scope>
    <source>
        <strain evidence="11">JCM 3302</strain>
    </source>
</reference>
<dbReference type="EMBL" id="BNBC01000004">
    <property type="protein sequence ID" value="GHE61852.1"/>
    <property type="molecule type" value="Genomic_DNA"/>
</dbReference>
<dbReference type="InterPro" id="IPR016036">
    <property type="entry name" value="Malonyl_transacylase_ACP-bd"/>
</dbReference>
<dbReference type="Proteomes" id="UP000641386">
    <property type="component" value="Unassembled WGS sequence"/>
</dbReference>
<dbReference type="SMART" id="SM00825">
    <property type="entry name" value="PKS_KS"/>
    <property type="match status" value="1"/>
</dbReference>
<dbReference type="PROSITE" id="PS50075">
    <property type="entry name" value="CARRIER"/>
    <property type="match status" value="1"/>
</dbReference>
<keyword evidence="12" id="KW-1185">Reference proteome</keyword>
<dbReference type="Pfam" id="PF00698">
    <property type="entry name" value="Acyl_transf_1"/>
    <property type="match status" value="1"/>
</dbReference>
<dbReference type="InterPro" id="IPR020807">
    <property type="entry name" value="PKS_DH"/>
</dbReference>
<dbReference type="PANTHER" id="PTHR43775">
    <property type="entry name" value="FATTY ACID SYNTHASE"/>
    <property type="match status" value="1"/>
</dbReference>
<dbReference type="SUPFAM" id="SSF53901">
    <property type="entry name" value="Thiolase-like"/>
    <property type="match status" value="1"/>
</dbReference>
<dbReference type="InterPro" id="IPR016039">
    <property type="entry name" value="Thiolase-like"/>
</dbReference>
<dbReference type="GO" id="GO:0004312">
    <property type="term" value="F:fatty acid synthase activity"/>
    <property type="evidence" value="ECO:0007669"/>
    <property type="project" value="TreeGrafter"/>
</dbReference>
<dbReference type="SMART" id="SM00823">
    <property type="entry name" value="PKS_PP"/>
    <property type="match status" value="1"/>
</dbReference>
<dbReference type="Pfam" id="PF14765">
    <property type="entry name" value="PS-DH"/>
    <property type="match status" value="1"/>
</dbReference>
<dbReference type="InterPro" id="IPR050091">
    <property type="entry name" value="PKS_NRPS_Biosynth_Enz"/>
</dbReference>
<reference evidence="11" key="2">
    <citation type="submission" date="2020-09" db="EMBL/GenBank/DDBJ databases">
        <authorList>
            <person name="Sun Q."/>
            <person name="Ohkuma M."/>
        </authorList>
    </citation>
    <scope>NUCLEOTIDE SEQUENCE</scope>
    <source>
        <strain evidence="11">JCM 3302</strain>
    </source>
</reference>
<dbReference type="Gene3D" id="3.30.70.3290">
    <property type="match status" value="1"/>
</dbReference>
<comment type="caution">
    <text evidence="11">The sequence shown here is derived from an EMBL/GenBank/DDBJ whole genome shotgun (WGS) entry which is preliminary data.</text>
</comment>
<keyword evidence="4" id="KW-0808">Transferase</keyword>
<dbReference type="CDD" id="cd00833">
    <property type="entry name" value="PKS"/>
    <property type="match status" value="1"/>
</dbReference>
<dbReference type="PROSITE" id="PS51257">
    <property type="entry name" value="PROKAR_LIPOPROTEIN"/>
    <property type="match status" value="1"/>
</dbReference>
<dbReference type="GO" id="GO:0005886">
    <property type="term" value="C:plasma membrane"/>
    <property type="evidence" value="ECO:0007669"/>
    <property type="project" value="TreeGrafter"/>
</dbReference>
<dbReference type="SUPFAM" id="SSF55048">
    <property type="entry name" value="Probable ACP-binding domain of malonyl-CoA ACP transacylase"/>
    <property type="match status" value="1"/>
</dbReference>
<dbReference type="InterPro" id="IPR016035">
    <property type="entry name" value="Acyl_Trfase/lysoPLipase"/>
</dbReference>
<dbReference type="InterPro" id="IPR014031">
    <property type="entry name" value="Ketoacyl_synth_C"/>
</dbReference>
<organism evidence="11 12">
    <name type="scientific">Streptomyces spiralis</name>
    <dbReference type="NCBI Taxonomy" id="66376"/>
    <lineage>
        <taxon>Bacteria</taxon>
        <taxon>Bacillati</taxon>
        <taxon>Actinomycetota</taxon>
        <taxon>Actinomycetes</taxon>
        <taxon>Kitasatosporales</taxon>
        <taxon>Streptomycetaceae</taxon>
        <taxon>Streptomyces</taxon>
    </lineage>
</organism>
<dbReference type="Pfam" id="PF02801">
    <property type="entry name" value="Ketoacyl-synt_C"/>
    <property type="match status" value="1"/>
</dbReference>
<dbReference type="Pfam" id="PF16197">
    <property type="entry name" value="KAsynt_C_assoc"/>
    <property type="match status" value="1"/>
</dbReference>
<dbReference type="InterPro" id="IPR049900">
    <property type="entry name" value="PKS_mFAS_DH"/>
</dbReference>
<evidence type="ECO:0000256" key="7">
    <source>
        <dbReference type="PROSITE-ProRule" id="PRU01363"/>
    </source>
</evidence>
<evidence type="ECO:0000256" key="5">
    <source>
        <dbReference type="ARBA" id="ARBA00023194"/>
    </source>
</evidence>
<dbReference type="InterPro" id="IPR032821">
    <property type="entry name" value="PKS_assoc"/>
</dbReference>
<dbReference type="PROSITE" id="PS00012">
    <property type="entry name" value="PHOSPHOPANTETHEINE"/>
    <property type="match status" value="1"/>
</dbReference>
<comment type="pathway">
    <text evidence="1">Antibiotic biosynthesis.</text>
</comment>
<dbReference type="Gene3D" id="1.10.1200.10">
    <property type="entry name" value="ACP-like"/>
    <property type="match status" value="1"/>
</dbReference>
<dbReference type="GO" id="GO:0005737">
    <property type="term" value="C:cytoplasm"/>
    <property type="evidence" value="ECO:0007669"/>
    <property type="project" value="TreeGrafter"/>
</dbReference>
<dbReference type="Pfam" id="PF00109">
    <property type="entry name" value="ketoacyl-synt"/>
    <property type="match status" value="1"/>
</dbReference>
<dbReference type="Gene3D" id="3.10.129.110">
    <property type="entry name" value="Polyketide synthase dehydratase"/>
    <property type="match status" value="1"/>
</dbReference>
<dbReference type="PROSITE" id="PS52004">
    <property type="entry name" value="KS3_2"/>
    <property type="match status" value="1"/>
</dbReference>
<feature type="region of interest" description="C-terminal hotdog fold" evidence="7">
    <location>
        <begin position="1065"/>
        <end position="1197"/>
    </location>
</feature>
<dbReference type="InterPro" id="IPR020841">
    <property type="entry name" value="PKS_Beta-ketoAc_synthase_dom"/>
</dbReference>
<evidence type="ECO:0000256" key="3">
    <source>
        <dbReference type="ARBA" id="ARBA00022553"/>
    </source>
</evidence>
<dbReference type="PROSITE" id="PS52019">
    <property type="entry name" value="PKS_MFAS_DH"/>
    <property type="match status" value="1"/>
</dbReference>
<dbReference type="InterPro" id="IPR020806">
    <property type="entry name" value="PKS_PP-bd"/>
</dbReference>
<dbReference type="PANTHER" id="PTHR43775:SF37">
    <property type="entry name" value="SI:DKEY-61P9.11"/>
    <property type="match status" value="1"/>
</dbReference>
<feature type="domain" description="Carrier" evidence="8">
    <location>
        <begin position="1304"/>
        <end position="1378"/>
    </location>
</feature>
<dbReference type="InterPro" id="IPR049551">
    <property type="entry name" value="PKS_DH_C"/>
</dbReference>
<protein>
    <recommendedName>
        <fullName evidence="13">Type I polyketide synthase</fullName>
    </recommendedName>
</protein>
<gene>
    <name evidence="11" type="ORF">GCM10014715_14240</name>
</gene>
<sequence>MKHVRPTPGTLLMHRLGVPLAVVGMGCRFPGAGGPAQFWENLLANVDSVTTVPVERFDVAADYDPAPGVPGKTASRHGGFVEDAFSFDHAFFGISPAEAKTVDPQQRMLLQVAWEALEHAGIRPSALAGTHAGVFVGQATAEYSEATHTADGPHVRDMVGSRLRAVTAGRLSFALDLLGPSMVLDTACSSSLVAVHAARQSLIAGECDLAIAAGVNFLLSSHDAIAYSQGGMLSPGGHCHFGAKDADGFVRSDGVGVVVLKRLSDAERDGDRILATVLGSAVNNDGRGSGLLLQPAISGQVDMLRTACRAAGITPDLLDYVEAHGTGTAVGDAVELRALAEATGRSDSRPLPTGSVKTNIGHAESAAGIAGLIKAILIARHGVIPASLHCRETNPVIAQDGLPISVVTRNTELARTGDRAHIGVSSFGISGTNAHVVVGEYRPGTAAPVAPTRETAAGAADARATDAGAADAKAADGEQLLVLSARSPRSLTMLAEAYAAYLDGPGRGHALREICAAAALRRDTHPYRLWVRGDRHETVAARLRSLAAGASPAEGGIAEAGFTAARRTAFVFPGQGSQWLGMGRGLLRTSPAFRTALAECDAAIRAELGWSVIELLTEAGEFPTDIDKVQPSLWAVGVSLAAALEEAGLSPDVCLGHSMGEIAASCVAGALSLRDAAAVICRRSRLMRRLAGRGVMLAVELSADAARQFLGGRPEFADACVAADNSPSSTVLAGPPHTIAAITEALERRDVLCRTVRVEVASHSPDMDLISDDLVAALDGLAPRPARTDLASSVLAAPLRGDELTPQYWQNNLRQPVRFTETVRLLSATDTVFVEVSPHPVLTAAVDETVTDAVGEAAAVATLRRNCDERVALLEAVGRAFAHGAHVDWLRWYGAMPPVVDLPAYPWDATALRHDSARRTPAATVPAATVPAASAPHVREAPLTEWGVGGWGSGVTVRGVAPVFPSVYLSALLETAHAAAPGERFALAGIELGDAALTLDDVPHTTLRVTVNGPGPSGARRVRVQARRGADGPWELCAEGRLEPLAAAGPRNRRALLDSVLTRRHVHLSAADFYAAAERRGFGIGAEFRTVQHVWRRGGCAVARLRPAAGSTAAGWESGLLALLAAYPAGVTYVPLAFGSVRAFAELGEEFWALCRVRPAAGGRTAHADVIFLGSDGSVLAEFLNIELRALGDRPVDRLFSLSSASVAVSRLLPGLTVPRRRQHTAAISAPPAPLAALAPVAAPAPAVSPNPAVAQYPAPAVTPAPSVRPTPAQVVTPTHAQAVTPTHALAVTPVAAGTAAPRPTPTTAAEALVQRVARVLETPEDQLDRRRPLRDLGLDSLMATQLRAHLRSDWGLELTAGRLLGPESLNGILATIG</sequence>
<keyword evidence="2" id="KW-0596">Phosphopantetheine</keyword>
<dbReference type="InterPro" id="IPR036736">
    <property type="entry name" value="ACP-like_sf"/>
</dbReference>
<dbReference type="GO" id="GO:0017000">
    <property type="term" value="P:antibiotic biosynthetic process"/>
    <property type="evidence" value="ECO:0007669"/>
    <property type="project" value="UniProtKB-KW"/>
</dbReference>
<dbReference type="Gene3D" id="3.40.366.10">
    <property type="entry name" value="Malonyl-Coenzyme A Acyl Carrier Protein, domain 2"/>
    <property type="match status" value="1"/>
</dbReference>
<feature type="domain" description="PKS/mFAS DH" evidence="10">
    <location>
        <begin position="922"/>
        <end position="1197"/>
    </location>
</feature>
<evidence type="ECO:0000256" key="4">
    <source>
        <dbReference type="ARBA" id="ARBA00022679"/>
    </source>
</evidence>
<accession>A0A918ZNN8</accession>
<dbReference type="Pfam" id="PF00550">
    <property type="entry name" value="PP-binding"/>
    <property type="match status" value="1"/>
</dbReference>
<feature type="domain" description="Ketosynthase family 3 (KS3)" evidence="9">
    <location>
        <begin position="17"/>
        <end position="440"/>
    </location>
</feature>